<protein>
    <recommendedName>
        <fullName evidence="3">C1q domain-containing protein</fullName>
    </recommendedName>
</protein>
<keyword evidence="2" id="KW-0732">Signal</keyword>
<evidence type="ECO:0000259" key="3">
    <source>
        <dbReference type="Pfam" id="PF00386"/>
    </source>
</evidence>
<dbReference type="Proteomes" id="UP000005408">
    <property type="component" value="Unassembled WGS sequence"/>
</dbReference>
<evidence type="ECO:0000313" key="5">
    <source>
        <dbReference type="Proteomes" id="UP000005408"/>
    </source>
</evidence>
<dbReference type="InterPro" id="IPR001073">
    <property type="entry name" value="C1q_dom"/>
</dbReference>
<dbReference type="AlphaFoldDB" id="A0A8W8NDF0"/>
<dbReference type="EnsemblMetazoa" id="G5693.1">
    <property type="protein sequence ID" value="G5693.1:cds"/>
    <property type="gene ID" value="G5693"/>
</dbReference>
<evidence type="ECO:0000256" key="1">
    <source>
        <dbReference type="SAM" id="Coils"/>
    </source>
</evidence>
<keyword evidence="1" id="KW-0175">Coiled coil</keyword>
<reference evidence="4" key="1">
    <citation type="submission" date="2022-08" db="UniProtKB">
        <authorList>
            <consortium name="EnsemblMetazoa"/>
        </authorList>
    </citation>
    <scope>IDENTIFICATION</scope>
    <source>
        <strain evidence="4">05x7-T-G4-1.051#20</strain>
    </source>
</reference>
<feature type="coiled-coil region" evidence="1">
    <location>
        <begin position="22"/>
        <end position="84"/>
    </location>
</feature>
<organism evidence="4 5">
    <name type="scientific">Magallana gigas</name>
    <name type="common">Pacific oyster</name>
    <name type="synonym">Crassostrea gigas</name>
    <dbReference type="NCBI Taxonomy" id="29159"/>
    <lineage>
        <taxon>Eukaryota</taxon>
        <taxon>Metazoa</taxon>
        <taxon>Spiralia</taxon>
        <taxon>Lophotrochozoa</taxon>
        <taxon>Mollusca</taxon>
        <taxon>Bivalvia</taxon>
        <taxon>Autobranchia</taxon>
        <taxon>Pteriomorphia</taxon>
        <taxon>Ostreida</taxon>
        <taxon>Ostreoidea</taxon>
        <taxon>Ostreidae</taxon>
        <taxon>Magallana</taxon>
    </lineage>
</organism>
<sequence length="231" mass="25773">MNLVAVVCSAIVWVVVSGDPEVESLRREVESLKNVVVTLQDVCGLHSSEIKSLQKTAEDQQKTIEKQQVLIEKLLSENQDLKNKSQNWSFKRTGLVNQKSENVGEHDIYENSRVIRGYQESSHEGLLAEDQRNKRLLSQTTPGSPVQNAVAFYAYMSTSVSYTNNHHVPVFDTVKTNIGDSFHHSTGVFMVPSSGDDVYLRTRNGGGMPDGNLPMTCNPWGRTSFSGWKIN</sequence>
<feature type="chain" id="PRO_5036449052" description="C1q domain-containing protein" evidence="2">
    <location>
        <begin position="19"/>
        <end position="231"/>
    </location>
</feature>
<dbReference type="Gene3D" id="2.60.120.40">
    <property type="match status" value="1"/>
</dbReference>
<evidence type="ECO:0000313" key="4">
    <source>
        <dbReference type="EnsemblMetazoa" id="G5693.1:cds"/>
    </source>
</evidence>
<keyword evidence="5" id="KW-1185">Reference proteome</keyword>
<dbReference type="Pfam" id="PF00386">
    <property type="entry name" value="C1q"/>
    <property type="match status" value="1"/>
</dbReference>
<feature type="domain" description="C1q" evidence="3">
    <location>
        <begin position="151"/>
        <end position="195"/>
    </location>
</feature>
<feature type="signal peptide" evidence="2">
    <location>
        <begin position="1"/>
        <end position="18"/>
    </location>
</feature>
<dbReference type="SUPFAM" id="SSF49842">
    <property type="entry name" value="TNF-like"/>
    <property type="match status" value="1"/>
</dbReference>
<proteinExistence type="predicted"/>
<name>A0A8W8NDF0_MAGGI</name>
<dbReference type="InterPro" id="IPR008983">
    <property type="entry name" value="Tumour_necrosis_fac-like_dom"/>
</dbReference>
<dbReference type="Gene3D" id="1.20.5.1700">
    <property type="match status" value="1"/>
</dbReference>
<evidence type="ECO:0000256" key="2">
    <source>
        <dbReference type="SAM" id="SignalP"/>
    </source>
</evidence>
<accession>A0A8W8NDF0</accession>